<dbReference type="OrthoDB" id="9763290at2"/>
<proteinExistence type="inferred from homology"/>
<dbReference type="InterPro" id="IPR006426">
    <property type="entry name" value="Asn_synth_AEB"/>
</dbReference>
<dbReference type="RefSeq" id="WP_074927079.1">
    <property type="nucleotide sequence ID" value="NZ_FPBL01000002.1"/>
</dbReference>
<accession>A0A1I7G1C0</accession>
<evidence type="ECO:0000256" key="4">
    <source>
        <dbReference type="ARBA" id="ARBA00022741"/>
    </source>
</evidence>
<dbReference type="CDD" id="cd01991">
    <property type="entry name" value="Asn_synthase_B_C"/>
    <property type="match status" value="1"/>
</dbReference>
<dbReference type="InterPro" id="IPR001962">
    <property type="entry name" value="Asn_synthase"/>
</dbReference>
<dbReference type="Pfam" id="PF00733">
    <property type="entry name" value="Asn_synthase"/>
    <property type="match status" value="1"/>
</dbReference>
<gene>
    <name evidence="10" type="ORF">SAMN05216339_102143</name>
</gene>
<sequence length="623" mass="69806">MSGICGWLSVEHSAIENQQVVDRMARLLTRFDSNPAQTAAQGSAALSVVAKASHAHLYEKDGLLVGIWGRIKSRNKQLQADIDVKGMAATLADLWRQKGEKLFSDLAGEFVCCIVDSHARKAALAIDPLGTHTLYYQQLDNGILFGSSADVLLAHPQASQEINPQGLLNYLYFHMIPGPGTIYQAQQRLLPGECLYFHDGRAEINRYTQAQFNEDIKRPFPELQQEFLSLLKKSVSEVIQDQQAGAFLSGGTDSSTLAGILTEVTGKPAKTYSIGFEATGYDEMYYARIAARHFSTDHHEYYVTPDDVVETIPLIASVFDQPFGNASALPAYYCARMARKDGLDLLLGGDGGDELFGGNVRYAKQYIFSLYDRIPAPLRNYLLSPLILSISPDTGPKLLRKARSYVAQATVPMPHRMETYNLLTHYGFETVFSPELLAQVNTGQPAQLIEQTYHDASHARSLINRMLAFDWKFTLADNDFPKVVQACRLGGMEVAFPFANDEILAFSLALDPDQKLKGTQLRYFFKQALRGFLPDEIIAKQKQGFGLPFGVWLQSHKPLREISADSLSDLKARNIIRNDFIDKLLDQHLHEHASYHGTMVWLLMMLEYWFKQHHPAKVQTSFN</sequence>
<evidence type="ECO:0000313" key="10">
    <source>
        <dbReference type="EMBL" id="SFU42254.1"/>
    </source>
</evidence>
<dbReference type="Gene3D" id="3.40.50.620">
    <property type="entry name" value="HUPs"/>
    <property type="match status" value="1"/>
</dbReference>
<dbReference type="InterPro" id="IPR014729">
    <property type="entry name" value="Rossmann-like_a/b/a_fold"/>
</dbReference>
<feature type="site" description="Important for beta-aspartyl-AMP intermediate formation" evidence="7">
    <location>
        <position position="350"/>
    </location>
</feature>
<comment type="similarity">
    <text evidence="2">Belongs to the asparagine synthetase family.</text>
</comment>
<evidence type="ECO:0000256" key="3">
    <source>
        <dbReference type="ARBA" id="ARBA00012737"/>
    </source>
</evidence>
<evidence type="ECO:0000256" key="7">
    <source>
        <dbReference type="PIRSR" id="PIRSR001589-3"/>
    </source>
</evidence>
<dbReference type="Proteomes" id="UP000183926">
    <property type="component" value="Unassembled WGS sequence"/>
</dbReference>
<dbReference type="InterPro" id="IPR051786">
    <property type="entry name" value="ASN_synthetase/amidase"/>
</dbReference>
<evidence type="ECO:0000256" key="1">
    <source>
        <dbReference type="ARBA" id="ARBA00005187"/>
    </source>
</evidence>
<comment type="pathway">
    <text evidence="1">Amino-acid biosynthesis; L-asparagine biosynthesis; L-asparagine from L-aspartate (L-Gln route): step 1/1.</text>
</comment>
<dbReference type="PANTHER" id="PTHR43284:SF1">
    <property type="entry name" value="ASPARAGINE SYNTHETASE"/>
    <property type="match status" value="1"/>
</dbReference>
<dbReference type="SUPFAM" id="SSF52402">
    <property type="entry name" value="Adenine nucleotide alpha hydrolases-like"/>
    <property type="match status" value="1"/>
</dbReference>
<keyword evidence="5" id="KW-0067">ATP-binding</keyword>
<dbReference type="EMBL" id="FPBL01000002">
    <property type="protein sequence ID" value="SFU42254.1"/>
    <property type="molecule type" value="Genomic_DNA"/>
</dbReference>
<dbReference type="PANTHER" id="PTHR43284">
    <property type="entry name" value="ASPARAGINE SYNTHETASE (GLUTAMINE-HYDROLYZING)"/>
    <property type="match status" value="1"/>
</dbReference>
<feature type="domain" description="Asparagine synthetase" evidence="8">
    <location>
        <begin position="227"/>
        <end position="610"/>
    </location>
</feature>
<dbReference type="AlphaFoldDB" id="A0A1I7G1C0"/>
<comment type="catalytic activity">
    <reaction evidence="6">
        <text>L-aspartate + L-glutamine + ATP + H2O = L-asparagine + L-glutamate + AMP + diphosphate + H(+)</text>
        <dbReference type="Rhea" id="RHEA:12228"/>
        <dbReference type="ChEBI" id="CHEBI:15377"/>
        <dbReference type="ChEBI" id="CHEBI:15378"/>
        <dbReference type="ChEBI" id="CHEBI:29985"/>
        <dbReference type="ChEBI" id="CHEBI:29991"/>
        <dbReference type="ChEBI" id="CHEBI:30616"/>
        <dbReference type="ChEBI" id="CHEBI:33019"/>
        <dbReference type="ChEBI" id="CHEBI:58048"/>
        <dbReference type="ChEBI" id="CHEBI:58359"/>
        <dbReference type="ChEBI" id="CHEBI:456215"/>
        <dbReference type="EC" id="6.3.5.4"/>
    </reaction>
</comment>
<evidence type="ECO:0000256" key="6">
    <source>
        <dbReference type="ARBA" id="ARBA00048741"/>
    </source>
</evidence>
<dbReference type="GO" id="GO:0005829">
    <property type="term" value="C:cytosol"/>
    <property type="evidence" value="ECO:0007669"/>
    <property type="project" value="TreeGrafter"/>
</dbReference>
<evidence type="ECO:0000259" key="8">
    <source>
        <dbReference type="Pfam" id="PF00733"/>
    </source>
</evidence>
<evidence type="ECO:0000259" key="9">
    <source>
        <dbReference type="Pfam" id="PF13537"/>
    </source>
</evidence>
<dbReference type="SUPFAM" id="SSF56235">
    <property type="entry name" value="N-terminal nucleophile aminohydrolases (Ntn hydrolases)"/>
    <property type="match status" value="1"/>
</dbReference>
<dbReference type="Pfam" id="PF13537">
    <property type="entry name" value="GATase_7"/>
    <property type="match status" value="1"/>
</dbReference>
<dbReference type="InterPro" id="IPR029055">
    <property type="entry name" value="Ntn_hydrolases_N"/>
</dbReference>
<name>A0A1I7G1C0_9PROT</name>
<dbReference type="InterPro" id="IPR017932">
    <property type="entry name" value="GATase_2_dom"/>
</dbReference>
<evidence type="ECO:0000313" key="11">
    <source>
        <dbReference type="Proteomes" id="UP000183926"/>
    </source>
</evidence>
<organism evidence="10 11">
    <name type="scientific">Nitrosomonas eutropha</name>
    <dbReference type="NCBI Taxonomy" id="916"/>
    <lineage>
        <taxon>Bacteria</taxon>
        <taxon>Pseudomonadati</taxon>
        <taxon>Pseudomonadota</taxon>
        <taxon>Betaproteobacteria</taxon>
        <taxon>Nitrosomonadales</taxon>
        <taxon>Nitrosomonadaceae</taxon>
        <taxon>Nitrosomonas</taxon>
    </lineage>
</organism>
<feature type="domain" description="Glutamine amidotransferase type-2" evidence="9">
    <location>
        <begin position="71"/>
        <end position="153"/>
    </location>
</feature>
<dbReference type="GO" id="GO:0004066">
    <property type="term" value="F:asparagine synthase (glutamine-hydrolyzing) activity"/>
    <property type="evidence" value="ECO:0007669"/>
    <property type="project" value="UniProtKB-EC"/>
</dbReference>
<dbReference type="Gene3D" id="3.60.20.10">
    <property type="entry name" value="Glutamine Phosphoribosylpyrophosphate, subunit 1, domain 1"/>
    <property type="match status" value="1"/>
</dbReference>
<keyword evidence="4" id="KW-0547">Nucleotide-binding</keyword>
<dbReference type="GO" id="GO:0006529">
    <property type="term" value="P:asparagine biosynthetic process"/>
    <property type="evidence" value="ECO:0007669"/>
    <property type="project" value="InterPro"/>
</dbReference>
<protein>
    <recommendedName>
        <fullName evidence="3">asparagine synthase (glutamine-hydrolyzing)</fullName>
        <ecNumber evidence="3">6.3.5.4</ecNumber>
    </recommendedName>
</protein>
<dbReference type="PIRSF" id="PIRSF001589">
    <property type="entry name" value="Asn_synthetase_glu-h"/>
    <property type="match status" value="1"/>
</dbReference>
<evidence type="ECO:0000256" key="2">
    <source>
        <dbReference type="ARBA" id="ARBA00005752"/>
    </source>
</evidence>
<reference evidence="10 11" key="1">
    <citation type="submission" date="2016-10" db="EMBL/GenBank/DDBJ databases">
        <authorList>
            <person name="de Groot N.N."/>
        </authorList>
    </citation>
    <scope>NUCLEOTIDE SEQUENCE [LARGE SCALE GENOMIC DNA]</scope>
    <source>
        <strain evidence="10 11">Nm24</strain>
    </source>
</reference>
<dbReference type="EC" id="6.3.5.4" evidence="3"/>
<evidence type="ECO:0000256" key="5">
    <source>
        <dbReference type="ARBA" id="ARBA00022840"/>
    </source>
</evidence>
<dbReference type="GO" id="GO:0005524">
    <property type="term" value="F:ATP binding"/>
    <property type="evidence" value="ECO:0007669"/>
    <property type="project" value="UniProtKB-KW"/>
</dbReference>